<dbReference type="InterPro" id="IPR011598">
    <property type="entry name" value="bHLH_dom"/>
</dbReference>
<sequence length="125" mass="14356">MRKPLSSHENRIEEQEPVKSLTSPNKRRYQQEPDDDSISSSTKRRRVPDDPSSPKNCYDELSDYAPNVSARTRTEHLKQLYAILNDELPYRSTSRSQIDSLDEAVGFIRYLKKKVGAGIEEASEL</sequence>
<dbReference type="GeneID" id="83219364"/>
<reference evidence="3 4" key="1">
    <citation type="submission" date="2023-03" db="EMBL/GenBank/DDBJ databases">
        <title>Genome sequence of Lichtheimia ornata CBS 291.66.</title>
        <authorList>
            <person name="Mohabir J.T."/>
            <person name="Shea T.P."/>
            <person name="Kurbessoian T."/>
            <person name="Berby B."/>
            <person name="Fontaine J."/>
            <person name="Livny J."/>
            <person name="Gnirke A."/>
            <person name="Stajich J.E."/>
            <person name="Cuomo C.A."/>
        </authorList>
    </citation>
    <scope>NUCLEOTIDE SEQUENCE [LARGE SCALE GENOMIC DNA]</scope>
    <source>
        <strain evidence="3">CBS 291.66</strain>
    </source>
</reference>
<protein>
    <recommendedName>
        <fullName evidence="2">BHLH domain-containing protein</fullName>
    </recommendedName>
</protein>
<feature type="compositionally biased region" description="Basic and acidic residues" evidence="1">
    <location>
        <begin position="1"/>
        <end position="17"/>
    </location>
</feature>
<dbReference type="EMBL" id="JARTCD010000106">
    <property type="protein sequence ID" value="KAJ8652394.1"/>
    <property type="molecule type" value="Genomic_DNA"/>
</dbReference>
<comment type="caution">
    <text evidence="3">The sequence shown here is derived from an EMBL/GenBank/DDBJ whole genome shotgun (WGS) entry which is preliminary data.</text>
</comment>
<dbReference type="SUPFAM" id="SSF47459">
    <property type="entry name" value="HLH, helix-loop-helix DNA-binding domain"/>
    <property type="match status" value="1"/>
</dbReference>
<dbReference type="AlphaFoldDB" id="A0AAD7UTE0"/>
<dbReference type="RefSeq" id="XP_058337308.1">
    <property type="nucleotide sequence ID" value="XM_058491925.1"/>
</dbReference>
<evidence type="ECO:0000256" key="1">
    <source>
        <dbReference type="SAM" id="MobiDB-lite"/>
    </source>
</evidence>
<dbReference type="Pfam" id="PF00010">
    <property type="entry name" value="HLH"/>
    <property type="match status" value="1"/>
</dbReference>
<evidence type="ECO:0000313" key="4">
    <source>
        <dbReference type="Proteomes" id="UP001234581"/>
    </source>
</evidence>
<evidence type="ECO:0000313" key="3">
    <source>
        <dbReference type="EMBL" id="KAJ8652394.1"/>
    </source>
</evidence>
<evidence type="ECO:0000259" key="2">
    <source>
        <dbReference type="Pfam" id="PF00010"/>
    </source>
</evidence>
<keyword evidence="4" id="KW-1185">Reference proteome</keyword>
<name>A0AAD7UTE0_9FUNG</name>
<dbReference type="Proteomes" id="UP001234581">
    <property type="component" value="Unassembled WGS sequence"/>
</dbReference>
<dbReference type="GO" id="GO:0046983">
    <property type="term" value="F:protein dimerization activity"/>
    <property type="evidence" value="ECO:0007669"/>
    <property type="project" value="InterPro"/>
</dbReference>
<proteinExistence type="predicted"/>
<gene>
    <name evidence="3" type="ORF">O0I10_011974</name>
</gene>
<dbReference type="InterPro" id="IPR036638">
    <property type="entry name" value="HLH_DNA-bd_sf"/>
</dbReference>
<feature type="region of interest" description="Disordered" evidence="1">
    <location>
        <begin position="1"/>
        <end position="62"/>
    </location>
</feature>
<accession>A0AAD7UTE0</accession>
<organism evidence="3 4">
    <name type="scientific">Lichtheimia ornata</name>
    <dbReference type="NCBI Taxonomy" id="688661"/>
    <lineage>
        <taxon>Eukaryota</taxon>
        <taxon>Fungi</taxon>
        <taxon>Fungi incertae sedis</taxon>
        <taxon>Mucoromycota</taxon>
        <taxon>Mucoromycotina</taxon>
        <taxon>Mucoromycetes</taxon>
        <taxon>Mucorales</taxon>
        <taxon>Lichtheimiaceae</taxon>
        <taxon>Lichtheimia</taxon>
    </lineage>
</organism>
<feature type="domain" description="BHLH" evidence="2">
    <location>
        <begin position="67"/>
        <end position="112"/>
    </location>
</feature>